<evidence type="ECO:0000313" key="1">
    <source>
        <dbReference type="EMBL" id="SVD91050.1"/>
    </source>
</evidence>
<accession>A0A382Z6Y7</accession>
<feature type="non-terminal residue" evidence="1">
    <location>
        <position position="29"/>
    </location>
</feature>
<name>A0A382Z6Y7_9ZZZZ</name>
<sequence length="29" mass="3222">MANSKTSKPNGFWLLRIGDPIGDAFANHY</sequence>
<gene>
    <name evidence="1" type="ORF">METZ01_LOCUS443904</name>
</gene>
<proteinExistence type="predicted"/>
<protein>
    <submittedName>
        <fullName evidence="1">Uncharacterized protein</fullName>
    </submittedName>
</protein>
<reference evidence="1" key="1">
    <citation type="submission" date="2018-05" db="EMBL/GenBank/DDBJ databases">
        <authorList>
            <person name="Lanie J.A."/>
            <person name="Ng W.-L."/>
            <person name="Kazmierczak K.M."/>
            <person name="Andrzejewski T.M."/>
            <person name="Davidsen T.M."/>
            <person name="Wayne K.J."/>
            <person name="Tettelin H."/>
            <person name="Glass J.I."/>
            <person name="Rusch D."/>
            <person name="Podicherti R."/>
            <person name="Tsui H.-C.T."/>
            <person name="Winkler M.E."/>
        </authorList>
    </citation>
    <scope>NUCLEOTIDE SEQUENCE</scope>
</reference>
<dbReference type="AlphaFoldDB" id="A0A382Z6Y7"/>
<organism evidence="1">
    <name type="scientific">marine metagenome</name>
    <dbReference type="NCBI Taxonomy" id="408172"/>
    <lineage>
        <taxon>unclassified sequences</taxon>
        <taxon>metagenomes</taxon>
        <taxon>ecological metagenomes</taxon>
    </lineage>
</organism>
<dbReference type="EMBL" id="UINC01181382">
    <property type="protein sequence ID" value="SVD91050.1"/>
    <property type="molecule type" value="Genomic_DNA"/>
</dbReference>